<feature type="domain" description="HMA" evidence="1">
    <location>
        <begin position="1"/>
        <end position="63"/>
    </location>
</feature>
<protein>
    <submittedName>
        <fullName evidence="2">Copper chaperone</fullName>
    </submittedName>
</protein>
<dbReference type="InterPro" id="IPR006121">
    <property type="entry name" value="HMA_dom"/>
</dbReference>
<sequence>MKKTIIIEGMSCMHCVNSVKGALESLKGIDKIINIEKGKAIIEGSVSDEVLKETIEDLGFDVKKII</sequence>
<dbReference type="SUPFAM" id="SSF55008">
    <property type="entry name" value="HMA, heavy metal-associated domain"/>
    <property type="match status" value="1"/>
</dbReference>
<proteinExistence type="predicted"/>
<organism evidence="2 3">
    <name type="scientific">Clostridium fallax</name>
    <dbReference type="NCBI Taxonomy" id="1533"/>
    <lineage>
        <taxon>Bacteria</taxon>
        <taxon>Bacillati</taxon>
        <taxon>Bacillota</taxon>
        <taxon>Clostridia</taxon>
        <taxon>Eubacteriales</taxon>
        <taxon>Clostridiaceae</taxon>
        <taxon>Clostridium</taxon>
    </lineage>
</organism>
<gene>
    <name evidence="2" type="ORF">SAMN05443638_10759</name>
</gene>
<dbReference type="CDD" id="cd00371">
    <property type="entry name" value="HMA"/>
    <property type="match status" value="1"/>
</dbReference>
<dbReference type="AlphaFoldDB" id="A0A1M4VCC5"/>
<dbReference type="Proteomes" id="UP000184035">
    <property type="component" value="Unassembled WGS sequence"/>
</dbReference>
<dbReference type="GO" id="GO:0046872">
    <property type="term" value="F:metal ion binding"/>
    <property type="evidence" value="ECO:0007669"/>
    <property type="project" value="InterPro"/>
</dbReference>
<accession>A0A1M4VCC5</accession>
<keyword evidence="3" id="KW-1185">Reference proteome</keyword>
<evidence type="ECO:0000259" key="1">
    <source>
        <dbReference type="PROSITE" id="PS50846"/>
    </source>
</evidence>
<dbReference type="Pfam" id="PF00403">
    <property type="entry name" value="HMA"/>
    <property type="match status" value="1"/>
</dbReference>
<name>A0A1M4VCC5_9CLOT</name>
<reference evidence="2 3" key="1">
    <citation type="submission" date="2016-11" db="EMBL/GenBank/DDBJ databases">
        <authorList>
            <person name="Jaros S."/>
            <person name="Januszkiewicz K."/>
            <person name="Wedrychowicz H."/>
        </authorList>
    </citation>
    <scope>NUCLEOTIDE SEQUENCE [LARGE SCALE GENOMIC DNA]</scope>
    <source>
        <strain evidence="2 3">DSM 2631</strain>
    </source>
</reference>
<dbReference type="OrthoDB" id="9813965at2"/>
<dbReference type="EMBL" id="FQVM01000007">
    <property type="protein sequence ID" value="SHE66518.1"/>
    <property type="molecule type" value="Genomic_DNA"/>
</dbReference>
<dbReference type="STRING" id="1533.SAMN05443638_10759"/>
<dbReference type="PROSITE" id="PS50846">
    <property type="entry name" value="HMA_2"/>
    <property type="match status" value="1"/>
</dbReference>
<dbReference type="Gene3D" id="3.30.70.100">
    <property type="match status" value="1"/>
</dbReference>
<dbReference type="RefSeq" id="WP_072894392.1">
    <property type="nucleotide sequence ID" value="NZ_FQVM01000007.1"/>
</dbReference>
<dbReference type="InterPro" id="IPR036163">
    <property type="entry name" value="HMA_dom_sf"/>
</dbReference>
<evidence type="ECO:0000313" key="3">
    <source>
        <dbReference type="Proteomes" id="UP000184035"/>
    </source>
</evidence>
<evidence type="ECO:0000313" key="2">
    <source>
        <dbReference type="EMBL" id="SHE66518.1"/>
    </source>
</evidence>